<evidence type="ECO:0000313" key="2">
    <source>
        <dbReference type="EMBL" id="RXN01725.1"/>
    </source>
</evidence>
<dbReference type="AlphaFoldDB" id="A0A662YYJ3"/>
<feature type="region of interest" description="Disordered" evidence="1">
    <location>
        <begin position="1"/>
        <end position="61"/>
    </location>
</feature>
<proteinExistence type="predicted"/>
<sequence>MGQSSGTLDSVLPPHDPQKTDNQGPQTRSPPAPLSPGALVEAGVSGEAAGSPPACQSSSTCQRHVPESCSAGRIHSVLPVRDTCMRAAAQGESTHYYPSETPV</sequence>
<organism evidence="2 3">
    <name type="scientific">Acipenser ruthenus</name>
    <name type="common">Sterlet sturgeon</name>
    <dbReference type="NCBI Taxonomy" id="7906"/>
    <lineage>
        <taxon>Eukaryota</taxon>
        <taxon>Metazoa</taxon>
        <taxon>Chordata</taxon>
        <taxon>Craniata</taxon>
        <taxon>Vertebrata</taxon>
        <taxon>Euteleostomi</taxon>
        <taxon>Actinopterygii</taxon>
        <taxon>Chondrostei</taxon>
        <taxon>Acipenseriformes</taxon>
        <taxon>Acipenseridae</taxon>
        <taxon>Acipenser</taxon>
    </lineage>
</organism>
<comment type="caution">
    <text evidence="2">The sequence shown here is derived from an EMBL/GenBank/DDBJ whole genome shotgun (WGS) entry which is preliminary data.</text>
</comment>
<name>A0A662YYJ3_ACIRT</name>
<evidence type="ECO:0000313" key="3">
    <source>
        <dbReference type="Proteomes" id="UP000289886"/>
    </source>
</evidence>
<reference evidence="2 3" key="1">
    <citation type="submission" date="2019-01" db="EMBL/GenBank/DDBJ databases">
        <title>Draft Genome and Complete Hox-Cluster Characterization of the Sterlet Sturgeon (Acipenser ruthenus).</title>
        <authorList>
            <person name="Wei Q."/>
        </authorList>
    </citation>
    <scope>NUCLEOTIDE SEQUENCE [LARGE SCALE GENOMIC DNA]</scope>
    <source>
        <strain evidence="2">WHYD16114868_AA</strain>
        <tissue evidence="2">Blood</tissue>
    </source>
</reference>
<evidence type="ECO:0000256" key="1">
    <source>
        <dbReference type="SAM" id="MobiDB-lite"/>
    </source>
</evidence>
<gene>
    <name evidence="2" type="ORF">EOD39_5463</name>
</gene>
<dbReference type="EMBL" id="SCEB01000022">
    <property type="protein sequence ID" value="RXN01725.1"/>
    <property type="molecule type" value="Genomic_DNA"/>
</dbReference>
<keyword evidence="3" id="KW-1185">Reference proteome</keyword>
<dbReference type="Proteomes" id="UP000289886">
    <property type="component" value="Unassembled WGS sequence"/>
</dbReference>
<protein>
    <submittedName>
        <fullName evidence="2">Uncharacterized protein</fullName>
    </submittedName>
</protein>
<accession>A0A662YYJ3</accession>